<proteinExistence type="predicted"/>
<accession>A0A927BN58</accession>
<evidence type="ECO:0000313" key="3">
    <source>
        <dbReference type="EMBL" id="MBD2843613.1"/>
    </source>
</evidence>
<dbReference type="GO" id="GO:0051607">
    <property type="term" value="P:defense response to virus"/>
    <property type="evidence" value="ECO:0007669"/>
    <property type="project" value="UniProtKB-KW"/>
</dbReference>
<protein>
    <submittedName>
        <fullName evidence="3">Type III-B CRISPR module RAMP protein Cmr4</fullName>
    </submittedName>
</protein>
<sequence length="326" mass="35783">MFTQYQPLLLYAATSVHAGSGSETGIVDLPIQREQHTAFPKMESSTLKGAWKQCFSETLVDGSDSETDFFTVFGSSPSDNPNNESQASAVSFLDARILLFPVKSLKGTFAWITCPYVLRRFNRDMELLSAVNGGENPYVLKTAAAGSVSGSTLKVSEVNKNDQTFPIVLEEYTLTVKQTSEAAELAQKLDAWLQLFGEPLGIEEKLVVVSDDEFTDFVKMSTEVNARIRIEDNGQVAGGLWYEENIPPETVFYSSVLFGNPREPQKKRVQSGLREGLAAQRLKTAEDVRDYVLNERFPDVFQLGGSATIGKGMIRAIQLPGGVAGE</sequence>
<evidence type="ECO:0000259" key="2">
    <source>
        <dbReference type="Pfam" id="PF03787"/>
    </source>
</evidence>
<dbReference type="RefSeq" id="WP_190913591.1">
    <property type="nucleotide sequence ID" value="NZ_JACXIZ010000002.1"/>
</dbReference>
<dbReference type="Pfam" id="PF03787">
    <property type="entry name" value="RAMPs"/>
    <property type="match status" value="1"/>
</dbReference>
<dbReference type="PANTHER" id="PTHR36700:SF1">
    <property type="entry name" value="CRISPR SYSTEM CMR SUBUNIT CMR4"/>
    <property type="match status" value="1"/>
</dbReference>
<feature type="domain" description="CRISPR type III-associated protein" evidence="2">
    <location>
        <begin position="11"/>
        <end position="312"/>
    </location>
</feature>
<dbReference type="PANTHER" id="PTHR36700">
    <property type="entry name" value="CRISPR SYSTEM CMR SUBUNIT CMR4"/>
    <property type="match status" value="1"/>
</dbReference>
<organism evidence="3 4">
    <name type="scientific">Paenibacillus sabuli</name>
    <dbReference type="NCBI Taxonomy" id="2772509"/>
    <lineage>
        <taxon>Bacteria</taxon>
        <taxon>Bacillati</taxon>
        <taxon>Bacillota</taxon>
        <taxon>Bacilli</taxon>
        <taxon>Bacillales</taxon>
        <taxon>Paenibacillaceae</taxon>
        <taxon>Paenibacillus</taxon>
    </lineage>
</organism>
<dbReference type="InterPro" id="IPR013410">
    <property type="entry name" value="CRISPR-assoc_RAMP_Cmr4"/>
</dbReference>
<keyword evidence="1" id="KW-0051">Antiviral defense</keyword>
<gene>
    <name evidence="3" type="primary">cmr4</name>
    <name evidence="3" type="ORF">IDH44_00290</name>
</gene>
<dbReference type="Proteomes" id="UP000621560">
    <property type="component" value="Unassembled WGS sequence"/>
</dbReference>
<dbReference type="AlphaFoldDB" id="A0A927BN58"/>
<name>A0A927BN58_9BACL</name>
<reference evidence="3" key="1">
    <citation type="submission" date="2020-09" db="EMBL/GenBank/DDBJ databases">
        <title>A novel bacterium of genus Paenibacillus, isolated from South China Sea.</title>
        <authorList>
            <person name="Huang H."/>
            <person name="Mo K."/>
            <person name="Hu Y."/>
        </authorList>
    </citation>
    <scope>NUCLEOTIDE SEQUENCE</scope>
    <source>
        <strain evidence="3">IB182496</strain>
    </source>
</reference>
<dbReference type="NCBIfam" id="TIGR02580">
    <property type="entry name" value="cas_RAMP_Cmr4"/>
    <property type="match status" value="1"/>
</dbReference>
<comment type="caution">
    <text evidence="3">The sequence shown here is derived from an EMBL/GenBank/DDBJ whole genome shotgun (WGS) entry which is preliminary data.</text>
</comment>
<dbReference type="InterPro" id="IPR005537">
    <property type="entry name" value="RAMP_III_fam"/>
</dbReference>
<keyword evidence="4" id="KW-1185">Reference proteome</keyword>
<evidence type="ECO:0000256" key="1">
    <source>
        <dbReference type="ARBA" id="ARBA00023118"/>
    </source>
</evidence>
<evidence type="ECO:0000313" key="4">
    <source>
        <dbReference type="Proteomes" id="UP000621560"/>
    </source>
</evidence>
<dbReference type="EMBL" id="JACXIZ010000002">
    <property type="protein sequence ID" value="MBD2843613.1"/>
    <property type="molecule type" value="Genomic_DNA"/>
</dbReference>